<organism evidence="1 2">
    <name type="scientific">Salinisphaera dokdonensis CL-ES53</name>
    <dbReference type="NCBI Taxonomy" id="1304272"/>
    <lineage>
        <taxon>Bacteria</taxon>
        <taxon>Pseudomonadati</taxon>
        <taxon>Pseudomonadota</taxon>
        <taxon>Gammaproteobacteria</taxon>
        <taxon>Salinisphaerales</taxon>
        <taxon>Salinisphaeraceae</taxon>
        <taxon>Salinisphaera</taxon>
    </lineage>
</organism>
<evidence type="ECO:0000313" key="1">
    <source>
        <dbReference type="EMBL" id="MES1930268.1"/>
    </source>
</evidence>
<sequence>MSAVLETIDEPTFFAPANDDAVDVLIGQYDDAFPGVLINMLIPMVLASE</sequence>
<dbReference type="Proteomes" id="UP001460888">
    <property type="component" value="Unassembled WGS sequence"/>
</dbReference>
<comment type="caution">
    <text evidence="1">The sequence shown here is derived from an EMBL/GenBank/DDBJ whole genome shotgun (WGS) entry which is preliminary data.</text>
</comment>
<dbReference type="EMBL" id="APND01000004">
    <property type="protein sequence ID" value="MES1930268.1"/>
    <property type="molecule type" value="Genomic_DNA"/>
</dbReference>
<accession>A0ABV2B318</accession>
<gene>
    <name evidence="1" type="ORF">SADO_13473</name>
</gene>
<proteinExistence type="predicted"/>
<protein>
    <submittedName>
        <fullName evidence="1">Uncharacterized protein</fullName>
    </submittedName>
</protein>
<dbReference type="RefSeq" id="WP_353112313.1">
    <property type="nucleotide sequence ID" value="NZ_APND01000004.1"/>
</dbReference>
<keyword evidence="2" id="KW-1185">Reference proteome</keyword>
<name>A0ABV2B318_9GAMM</name>
<reference evidence="1 2" key="1">
    <citation type="submission" date="2013-03" db="EMBL/GenBank/DDBJ databases">
        <title>Salinisphaera dokdonensis CL-ES53 Genome Sequencing.</title>
        <authorList>
            <person name="Li C."/>
            <person name="Lai Q."/>
            <person name="Shao Z."/>
        </authorList>
    </citation>
    <scope>NUCLEOTIDE SEQUENCE [LARGE SCALE GENOMIC DNA]</scope>
    <source>
        <strain evidence="1 2">CL-ES53</strain>
    </source>
</reference>
<evidence type="ECO:0000313" key="2">
    <source>
        <dbReference type="Proteomes" id="UP001460888"/>
    </source>
</evidence>